<keyword evidence="3" id="KW-1185">Reference proteome</keyword>
<evidence type="ECO:0008006" key="4">
    <source>
        <dbReference type="Google" id="ProtNLM"/>
    </source>
</evidence>
<evidence type="ECO:0000256" key="1">
    <source>
        <dbReference type="SAM" id="Phobius"/>
    </source>
</evidence>
<feature type="transmembrane region" description="Helical" evidence="1">
    <location>
        <begin position="106"/>
        <end position="126"/>
    </location>
</feature>
<evidence type="ECO:0000313" key="2">
    <source>
        <dbReference type="EMBL" id="OQS01620.1"/>
    </source>
</evidence>
<keyword evidence="1" id="KW-0812">Transmembrane</keyword>
<keyword evidence="1" id="KW-1133">Transmembrane helix</keyword>
<dbReference type="EMBL" id="JNBR01000004">
    <property type="protein sequence ID" value="OQS01620.1"/>
    <property type="molecule type" value="Genomic_DNA"/>
</dbReference>
<feature type="transmembrane region" description="Helical" evidence="1">
    <location>
        <begin position="46"/>
        <end position="66"/>
    </location>
</feature>
<name>A0A1V9ZUZ9_ACHHY</name>
<dbReference type="AlphaFoldDB" id="A0A1V9ZUZ9"/>
<proteinExistence type="predicted"/>
<organism evidence="2 3">
    <name type="scientific">Achlya hypogyna</name>
    <name type="common">Oomycete</name>
    <name type="synonym">Protoachlya hypogyna</name>
    <dbReference type="NCBI Taxonomy" id="1202772"/>
    <lineage>
        <taxon>Eukaryota</taxon>
        <taxon>Sar</taxon>
        <taxon>Stramenopiles</taxon>
        <taxon>Oomycota</taxon>
        <taxon>Saprolegniomycetes</taxon>
        <taxon>Saprolegniales</taxon>
        <taxon>Achlyaceae</taxon>
        <taxon>Achlya</taxon>
    </lineage>
</organism>
<keyword evidence="1" id="KW-0472">Membrane</keyword>
<feature type="transmembrane region" description="Helical" evidence="1">
    <location>
        <begin position="12"/>
        <end position="34"/>
    </location>
</feature>
<dbReference type="Proteomes" id="UP000243579">
    <property type="component" value="Unassembled WGS sequence"/>
</dbReference>
<evidence type="ECO:0000313" key="3">
    <source>
        <dbReference type="Proteomes" id="UP000243579"/>
    </source>
</evidence>
<protein>
    <recommendedName>
        <fullName evidence="4">Transmembrane protein</fullName>
    </recommendedName>
</protein>
<sequence>MGGVYTLHQVCMTLVAVLGIVAAVLSFVNTHLAFDSLSALRWTLPALAAYAYLMVLSVLLLVAAAFGAAGPVAWLGCLGSFSGSGLFAIYLGLLILSFVGGMHYGLAMGIACIVVGVLSVVLGLTWKERDTATYYSLIN</sequence>
<reference evidence="2 3" key="1">
    <citation type="journal article" date="2014" name="Genome Biol. Evol.">
        <title>The secreted proteins of Achlya hypogyna and Thraustotheca clavata identify the ancestral oomycete secretome and reveal gene acquisitions by horizontal gene transfer.</title>
        <authorList>
            <person name="Misner I."/>
            <person name="Blouin N."/>
            <person name="Leonard G."/>
            <person name="Richards T.A."/>
            <person name="Lane C.E."/>
        </authorList>
    </citation>
    <scope>NUCLEOTIDE SEQUENCE [LARGE SCALE GENOMIC DNA]</scope>
    <source>
        <strain evidence="2 3">ATCC 48635</strain>
    </source>
</reference>
<accession>A0A1V9ZUZ9</accession>
<comment type="caution">
    <text evidence="2">The sequence shown here is derived from an EMBL/GenBank/DDBJ whole genome shotgun (WGS) entry which is preliminary data.</text>
</comment>
<gene>
    <name evidence="2" type="ORF">ACHHYP_00544</name>
</gene>
<feature type="transmembrane region" description="Helical" evidence="1">
    <location>
        <begin position="72"/>
        <end position="99"/>
    </location>
</feature>